<evidence type="ECO:0000313" key="3">
    <source>
        <dbReference type="Proteomes" id="UP000465220"/>
    </source>
</evidence>
<sequence>MYALILAGSDLYSSKIWEITWLSFSLAWGTIRIFIVRNTGHASTDIHQEENIWGFGQVVAVVMLALPLLSIIEAYTSFASNTMETPRDTPSHTMPHPDYTDDRQLTLNLAADTEGTSPRCPLNAAQQIRNEPWYSKLLVLWYLLSIAFAADLLYSFAADKGIQSLASSGGIKLQVLQYLVWGLLNLAILFLSTLLFLDKDLNRFWEQWSLGKYLSKKKLVSGILWAVIITVLVGVSVSWDVDYEYVTDMPGLVPEWY</sequence>
<name>A0ABQ1B5R2_ASPLE</name>
<evidence type="ECO:0000256" key="1">
    <source>
        <dbReference type="SAM" id="Phobius"/>
    </source>
</evidence>
<gene>
    <name evidence="2" type="ORF">IFM60648_09877</name>
</gene>
<keyword evidence="1" id="KW-1133">Transmembrane helix</keyword>
<feature type="transmembrane region" description="Helical" evidence="1">
    <location>
        <begin position="16"/>
        <end position="35"/>
    </location>
</feature>
<dbReference type="Proteomes" id="UP000465220">
    <property type="component" value="Unassembled WGS sequence"/>
</dbReference>
<keyword evidence="1" id="KW-0472">Membrane</keyword>
<accession>A0ABQ1B5R2</accession>
<proteinExistence type="predicted"/>
<keyword evidence="1" id="KW-0812">Transmembrane</keyword>
<dbReference type="EMBL" id="BLKI01000105">
    <property type="protein sequence ID" value="GFF92828.1"/>
    <property type="molecule type" value="Genomic_DNA"/>
</dbReference>
<keyword evidence="3" id="KW-1185">Reference proteome</keyword>
<feature type="transmembrane region" description="Helical" evidence="1">
    <location>
        <begin position="137"/>
        <end position="158"/>
    </location>
</feature>
<organism evidence="2 3">
    <name type="scientific">Aspergillus lentulus</name>
    <dbReference type="NCBI Taxonomy" id="293939"/>
    <lineage>
        <taxon>Eukaryota</taxon>
        <taxon>Fungi</taxon>
        <taxon>Dikarya</taxon>
        <taxon>Ascomycota</taxon>
        <taxon>Pezizomycotina</taxon>
        <taxon>Eurotiomycetes</taxon>
        <taxon>Eurotiomycetidae</taxon>
        <taxon>Eurotiales</taxon>
        <taxon>Aspergillaceae</taxon>
        <taxon>Aspergillus</taxon>
        <taxon>Aspergillus subgen. Fumigati</taxon>
    </lineage>
</organism>
<evidence type="ECO:0000313" key="2">
    <source>
        <dbReference type="EMBL" id="GFF92828.1"/>
    </source>
</evidence>
<feature type="transmembrane region" description="Helical" evidence="1">
    <location>
        <begin position="219"/>
        <end position="239"/>
    </location>
</feature>
<comment type="caution">
    <text evidence="2">The sequence shown here is derived from an EMBL/GenBank/DDBJ whole genome shotgun (WGS) entry which is preliminary data.</text>
</comment>
<reference evidence="2 3" key="1">
    <citation type="submission" date="2020-01" db="EMBL/GenBank/DDBJ databases">
        <title>Draft genome sequence of Aspergillus lentulus IFM 60648.</title>
        <authorList>
            <person name="Takahashi H."/>
            <person name="Yaguchi T."/>
        </authorList>
    </citation>
    <scope>NUCLEOTIDE SEQUENCE [LARGE SCALE GENOMIC DNA]</scope>
    <source>
        <strain evidence="2 3">IFM 60648</strain>
    </source>
</reference>
<feature type="transmembrane region" description="Helical" evidence="1">
    <location>
        <begin position="55"/>
        <end position="75"/>
    </location>
</feature>
<protein>
    <submittedName>
        <fullName evidence="2">Uncharacterized protein</fullName>
    </submittedName>
</protein>
<feature type="transmembrane region" description="Helical" evidence="1">
    <location>
        <begin position="178"/>
        <end position="198"/>
    </location>
</feature>